<evidence type="ECO:0000256" key="2">
    <source>
        <dbReference type="ARBA" id="ARBA00022475"/>
    </source>
</evidence>
<feature type="transmembrane region" description="Helical" evidence="6">
    <location>
        <begin position="384"/>
        <end position="401"/>
    </location>
</feature>
<dbReference type="RefSeq" id="WP_089839819.1">
    <property type="nucleotide sequence ID" value="NZ_FOZL01000001.1"/>
</dbReference>
<dbReference type="GO" id="GO:0005886">
    <property type="term" value="C:plasma membrane"/>
    <property type="evidence" value="ECO:0007669"/>
    <property type="project" value="UniProtKB-SubCell"/>
</dbReference>
<feature type="transmembrane region" description="Helical" evidence="6">
    <location>
        <begin position="172"/>
        <end position="189"/>
    </location>
</feature>
<dbReference type="PANTHER" id="PTHR30250">
    <property type="entry name" value="PST FAMILY PREDICTED COLANIC ACID TRANSPORTER"/>
    <property type="match status" value="1"/>
</dbReference>
<organism evidence="7 8">
    <name type="scientific">Granulicella pectinivorans</name>
    <dbReference type="NCBI Taxonomy" id="474950"/>
    <lineage>
        <taxon>Bacteria</taxon>
        <taxon>Pseudomonadati</taxon>
        <taxon>Acidobacteriota</taxon>
        <taxon>Terriglobia</taxon>
        <taxon>Terriglobales</taxon>
        <taxon>Acidobacteriaceae</taxon>
        <taxon>Granulicella</taxon>
    </lineage>
</organism>
<name>A0A1I6MKD3_9BACT</name>
<evidence type="ECO:0000313" key="8">
    <source>
        <dbReference type="Proteomes" id="UP000199024"/>
    </source>
</evidence>
<keyword evidence="3 6" id="KW-0812">Transmembrane</keyword>
<evidence type="ECO:0000256" key="3">
    <source>
        <dbReference type="ARBA" id="ARBA00022692"/>
    </source>
</evidence>
<feature type="transmembrane region" description="Helical" evidence="6">
    <location>
        <begin position="45"/>
        <end position="66"/>
    </location>
</feature>
<keyword evidence="8" id="KW-1185">Reference proteome</keyword>
<dbReference type="AlphaFoldDB" id="A0A1I6MKD3"/>
<evidence type="ECO:0000256" key="6">
    <source>
        <dbReference type="SAM" id="Phobius"/>
    </source>
</evidence>
<dbReference type="OrthoDB" id="104353at2"/>
<accession>A0A1I6MKD3</accession>
<gene>
    <name evidence="7" type="ORF">SAMN05421771_2853</name>
</gene>
<protein>
    <submittedName>
        <fullName evidence="7">Membrane protein involved in the export of O-antigen and teichoic acid</fullName>
    </submittedName>
</protein>
<feature type="transmembrane region" description="Helical" evidence="6">
    <location>
        <begin position="407"/>
        <end position="429"/>
    </location>
</feature>
<dbReference type="PANTHER" id="PTHR30250:SF26">
    <property type="entry name" value="PSMA PROTEIN"/>
    <property type="match status" value="1"/>
</dbReference>
<sequence length="509" mass="56128">MSGLRGIAKNLSALFSSHAITVVQQVALVPLFIHGYGKAGYGEWLAISAAVSYLGTLDFGVQTFVNQDLTVRYHRGDMADFHVNQSTALRLLLGIVSVAAVAATVVFVLPMQHLLKMDGVHGDPVVAPLVVQMALFFMAMVALTHVVYGYFAGTFMVLGKAYVGSNWNNARTLSGIGTTLVAVLFHASFAQIAMAQWGGLLTCLVAQLWHLRRMGPDIFPTLKHWDSALVPKILKPSGYFALIFSSNFLVYQLPILILQSTAGGAFVTVFSLMRTVFSMTRNMLNVLTQSMGPEVTNLFAKNDWKGLSQIYNYSERLIFSVIPAANVGVLYLSPFLLTIWLKQPGLFDPRLYLISAASSIVMSTKEHKFQFQFSTNTHQALARFMFGTYVLLGGLWIVFIPRFGVLGLLWCWFAVELAQLVYLIHLNAGFFAHFEVLDKKYLWRLAMLSVSFLAGAWVFLPYTRAMALPVQIGIAIANGAALLGLAVPLFGLDAVWGEFRARRRGMAQA</sequence>
<keyword evidence="2" id="KW-1003">Cell membrane</keyword>
<dbReference type="STRING" id="474950.SAMN05421771_2853"/>
<feature type="transmembrane region" description="Helical" evidence="6">
    <location>
        <begin position="12"/>
        <end position="33"/>
    </location>
</feature>
<dbReference type="InterPro" id="IPR050833">
    <property type="entry name" value="Poly_Biosynth_Transport"/>
</dbReference>
<comment type="subcellular location">
    <subcellularLocation>
        <location evidence="1">Cell membrane</location>
        <topology evidence="1">Multi-pass membrane protein</topology>
    </subcellularLocation>
</comment>
<feature type="transmembrane region" description="Helical" evidence="6">
    <location>
        <begin position="87"/>
        <end position="109"/>
    </location>
</feature>
<feature type="transmembrane region" description="Helical" evidence="6">
    <location>
        <begin position="441"/>
        <end position="460"/>
    </location>
</feature>
<reference evidence="7 8" key="1">
    <citation type="submission" date="2016-10" db="EMBL/GenBank/DDBJ databases">
        <authorList>
            <person name="de Groot N.N."/>
        </authorList>
    </citation>
    <scope>NUCLEOTIDE SEQUENCE [LARGE SCALE GENOMIC DNA]</scope>
    <source>
        <strain evidence="7 8">DSM 21001</strain>
    </source>
</reference>
<dbReference type="Proteomes" id="UP000199024">
    <property type="component" value="Unassembled WGS sequence"/>
</dbReference>
<feature type="transmembrane region" description="Helical" evidence="6">
    <location>
        <begin position="317"/>
        <end position="341"/>
    </location>
</feature>
<feature type="transmembrane region" description="Helical" evidence="6">
    <location>
        <begin position="472"/>
        <end position="496"/>
    </location>
</feature>
<keyword evidence="5 6" id="KW-0472">Membrane</keyword>
<feature type="transmembrane region" description="Helical" evidence="6">
    <location>
        <begin position="257"/>
        <end position="277"/>
    </location>
</feature>
<evidence type="ECO:0000256" key="4">
    <source>
        <dbReference type="ARBA" id="ARBA00022989"/>
    </source>
</evidence>
<proteinExistence type="predicted"/>
<feature type="transmembrane region" description="Helical" evidence="6">
    <location>
        <begin position="129"/>
        <end position="151"/>
    </location>
</feature>
<evidence type="ECO:0000256" key="1">
    <source>
        <dbReference type="ARBA" id="ARBA00004651"/>
    </source>
</evidence>
<dbReference type="EMBL" id="FOZL01000001">
    <property type="protein sequence ID" value="SFS16132.1"/>
    <property type="molecule type" value="Genomic_DNA"/>
</dbReference>
<keyword evidence="4 6" id="KW-1133">Transmembrane helix</keyword>
<evidence type="ECO:0000313" key="7">
    <source>
        <dbReference type="EMBL" id="SFS16132.1"/>
    </source>
</evidence>
<evidence type="ECO:0000256" key="5">
    <source>
        <dbReference type="ARBA" id="ARBA00023136"/>
    </source>
</evidence>